<evidence type="ECO:0000259" key="2">
    <source>
        <dbReference type="PROSITE" id="PS51186"/>
    </source>
</evidence>
<dbReference type="RefSeq" id="WP_106705298.1">
    <property type="nucleotide sequence ID" value="NZ_PXXU01000001.1"/>
</dbReference>
<dbReference type="CDD" id="cd04301">
    <property type="entry name" value="NAT_SF"/>
    <property type="match status" value="1"/>
</dbReference>
<dbReference type="AlphaFoldDB" id="A0A2P7NZP8"/>
<evidence type="ECO:0000313" key="4">
    <source>
        <dbReference type="Proteomes" id="UP000241912"/>
    </source>
</evidence>
<dbReference type="SUPFAM" id="SSF55729">
    <property type="entry name" value="Acyl-CoA N-acyltransferases (Nat)"/>
    <property type="match status" value="1"/>
</dbReference>
<protein>
    <recommendedName>
        <fullName evidence="2">N-acetyltransferase domain-containing protein</fullName>
    </recommendedName>
</protein>
<dbReference type="PANTHER" id="PTHR13947">
    <property type="entry name" value="GNAT FAMILY N-ACETYLTRANSFERASE"/>
    <property type="match status" value="1"/>
</dbReference>
<dbReference type="Proteomes" id="UP000241912">
    <property type="component" value="Unassembled WGS sequence"/>
</dbReference>
<evidence type="ECO:0000256" key="1">
    <source>
        <dbReference type="ARBA" id="ARBA00022679"/>
    </source>
</evidence>
<dbReference type="PANTHER" id="PTHR13947:SF37">
    <property type="entry name" value="LD18367P"/>
    <property type="match status" value="1"/>
</dbReference>
<dbReference type="Pfam" id="PF00583">
    <property type="entry name" value="Acetyltransf_1"/>
    <property type="match status" value="1"/>
</dbReference>
<accession>A0A2P7NZP8</accession>
<proteinExistence type="predicted"/>
<keyword evidence="1" id="KW-0808">Transferase</keyword>
<dbReference type="PROSITE" id="PS51186">
    <property type="entry name" value="GNAT"/>
    <property type="match status" value="1"/>
</dbReference>
<evidence type="ECO:0000313" key="3">
    <source>
        <dbReference type="EMBL" id="PSJ18914.1"/>
    </source>
</evidence>
<dbReference type="Gene3D" id="3.40.630.30">
    <property type="match status" value="1"/>
</dbReference>
<dbReference type="GO" id="GO:0008080">
    <property type="term" value="F:N-acetyltransferase activity"/>
    <property type="evidence" value="ECO:0007669"/>
    <property type="project" value="InterPro"/>
</dbReference>
<keyword evidence="4" id="KW-1185">Reference proteome</keyword>
<organism evidence="3 4">
    <name type="scientific">Nitrosomonas supralitoralis</name>
    <dbReference type="NCBI Taxonomy" id="2116706"/>
    <lineage>
        <taxon>Bacteria</taxon>
        <taxon>Pseudomonadati</taxon>
        <taxon>Pseudomonadota</taxon>
        <taxon>Betaproteobacteria</taxon>
        <taxon>Nitrosomonadales</taxon>
        <taxon>Nitrosomonadaceae</taxon>
        <taxon>Nitrosomonas</taxon>
    </lineage>
</organism>
<dbReference type="OrthoDB" id="9805924at2"/>
<feature type="domain" description="N-acetyltransferase" evidence="2">
    <location>
        <begin position="1"/>
        <end position="149"/>
    </location>
</feature>
<gene>
    <name evidence="3" type="ORF">C7H79_00305</name>
</gene>
<name>A0A2P7NZP8_9PROT</name>
<comment type="caution">
    <text evidence="3">The sequence shown here is derived from an EMBL/GenBank/DDBJ whole genome shotgun (WGS) entry which is preliminary data.</text>
</comment>
<reference evidence="3 4" key="1">
    <citation type="submission" date="2018-03" db="EMBL/GenBank/DDBJ databases">
        <title>Draft genome of Nitrosomonas supralitoralis APG5.</title>
        <authorList>
            <person name="Urakawa H."/>
            <person name="Lopez J.V."/>
        </authorList>
    </citation>
    <scope>NUCLEOTIDE SEQUENCE [LARGE SCALE GENOMIC DNA]</scope>
    <source>
        <strain evidence="3 4">APG5</strain>
    </source>
</reference>
<dbReference type="InterPro" id="IPR000182">
    <property type="entry name" value="GNAT_dom"/>
</dbReference>
<dbReference type="EMBL" id="PXXU01000001">
    <property type="protein sequence ID" value="PSJ18914.1"/>
    <property type="molecule type" value="Genomic_DNA"/>
</dbReference>
<dbReference type="InterPro" id="IPR050769">
    <property type="entry name" value="NAT_camello-type"/>
</dbReference>
<dbReference type="InterPro" id="IPR016181">
    <property type="entry name" value="Acyl_CoA_acyltransferase"/>
</dbReference>
<sequence>MIVPISKDLFPDLVKIALQDIGSMYQSAVHDELEDIARGRCFGLCAVSEGKPIGYVIAKKTVDTYHLMTIAVDESHRGKGYGSLLLDGIFAEIAKQGGRILNVITDADASESLRFYLKNGFFLTGIVQDEFISGVAQVHLTRRMGYRPELETRPVFSTT</sequence>